<dbReference type="InterPro" id="IPR038883">
    <property type="entry name" value="AN11006-like"/>
</dbReference>
<evidence type="ECO:0000313" key="3">
    <source>
        <dbReference type="Proteomes" id="UP000800039"/>
    </source>
</evidence>
<dbReference type="PANTHER" id="PTHR42085:SF1">
    <property type="entry name" value="F-BOX DOMAIN-CONTAINING PROTEIN"/>
    <property type="match status" value="1"/>
</dbReference>
<feature type="region of interest" description="Disordered" evidence="1">
    <location>
        <begin position="190"/>
        <end position="209"/>
    </location>
</feature>
<evidence type="ECO:0000256" key="1">
    <source>
        <dbReference type="SAM" id="MobiDB-lite"/>
    </source>
</evidence>
<evidence type="ECO:0000313" key="2">
    <source>
        <dbReference type="EMBL" id="KAF1849022.1"/>
    </source>
</evidence>
<feature type="compositionally biased region" description="Low complexity" evidence="1">
    <location>
        <begin position="33"/>
        <end position="46"/>
    </location>
</feature>
<dbReference type="RefSeq" id="XP_040791585.1">
    <property type="nucleotide sequence ID" value="XM_040936712.1"/>
</dbReference>
<feature type="compositionally biased region" description="Basic and acidic residues" evidence="1">
    <location>
        <begin position="7"/>
        <end position="17"/>
    </location>
</feature>
<dbReference type="OrthoDB" id="3679062at2759"/>
<feature type="compositionally biased region" description="Basic residues" evidence="1">
    <location>
        <begin position="79"/>
        <end position="94"/>
    </location>
</feature>
<keyword evidence="3" id="KW-1185">Reference proteome</keyword>
<proteinExistence type="predicted"/>
<dbReference type="Proteomes" id="UP000800039">
    <property type="component" value="Unassembled WGS sequence"/>
</dbReference>
<reference evidence="2" key="1">
    <citation type="submission" date="2020-01" db="EMBL/GenBank/DDBJ databases">
        <authorList>
            <consortium name="DOE Joint Genome Institute"/>
            <person name="Haridas S."/>
            <person name="Albert R."/>
            <person name="Binder M."/>
            <person name="Bloem J."/>
            <person name="Labutti K."/>
            <person name="Salamov A."/>
            <person name="Andreopoulos B."/>
            <person name="Baker S.E."/>
            <person name="Barry K."/>
            <person name="Bills G."/>
            <person name="Bluhm B.H."/>
            <person name="Cannon C."/>
            <person name="Castanera R."/>
            <person name="Culley D.E."/>
            <person name="Daum C."/>
            <person name="Ezra D."/>
            <person name="Gonzalez J.B."/>
            <person name="Henrissat B."/>
            <person name="Kuo A."/>
            <person name="Liang C."/>
            <person name="Lipzen A."/>
            <person name="Lutzoni F."/>
            <person name="Magnuson J."/>
            <person name="Mondo S."/>
            <person name="Nolan M."/>
            <person name="Ohm R."/>
            <person name="Pangilinan J."/>
            <person name="Park H.-J."/>
            <person name="Ramirez L."/>
            <person name="Alfaro M."/>
            <person name="Sun H."/>
            <person name="Tritt A."/>
            <person name="Yoshinaga Y."/>
            <person name="Zwiers L.-H."/>
            <person name="Turgeon B.G."/>
            <person name="Goodwin S.B."/>
            <person name="Spatafora J.W."/>
            <person name="Crous P.W."/>
            <person name="Grigoriev I.V."/>
        </authorList>
    </citation>
    <scope>NUCLEOTIDE SEQUENCE</scope>
    <source>
        <strain evidence="2">CBS 394.84</strain>
    </source>
</reference>
<accession>A0A9P4LC54</accession>
<dbReference type="GeneID" id="63853962"/>
<feature type="compositionally biased region" description="Basic residues" evidence="1">
    <location>
        <begin position="196"/>
        <end position="209"/>
    </location>
</feature>
<feature type="compositionally biased region" description="Basic and acidic residues" evidence="1">
    <location>
        <begin position="95"/>
        <end position="105"/>
    </location>
</feature>
<organism evidence="2 3">
    <name type="scientific">Cucurbitaria berberidis CBS 394.84</name>
    <dbReference type="NCBI Taxonomy" id="1168544"/>
    <lineage>
        <taxon>Eukaryota</taxon>
        <taxon>Fungi</taxon>
        <taxon>Dikarya</taxon>
        <taxon>Ascomycota</taxon>
        <taxon>Pezizomycotina</taxon>
        <taxon>Dothideomycetes</taxon>
        <taxon>Pleosporomycetidae</taxon>
        <taxon>Pleosporales</taxon>
        <taxon>Pleosporineae</taxon>
        <taxon>Cucurbitariaceae</taxon>
        <taxon>Cucurbitaria</taxon>
    </lineage>
</organism>
<feature type="region of interest" description="Disordered" evidence="1">
    <location>
        <begin position="1"/>
        <end position="126"/>
    </location>
</feature>
<sequence length="564" mass="64389">MRIKRKRDLEDVCKLYDSDSAYGSQPKRTKARSTSPDDSPSSPVTSVEHDTDFVVSEDTSEDELTLKPKNQRQPVTHPRTSRTLRSCTRRQRRSPSHDEDSDYHSANKTPGRTHKIANRSSRAPTRKARLDAELANLADYNKSPVLRSRTRRTCENINKVVDVSDSEGEYTRRACREKPKAPTLSDRLRVQGARITKPRAKIPSPKKRRHKLLAEVKQLQPWHGWSLEEEESSSDSGSESDDRPFPRSHNRHYPPKVLGSQNTPWTDIPGEIRNKIYEYAMLNEEEKTFNVIHYPNGVPRRSVRGITSMTNFAHSYWGFTQSCQQIRNEFTPWLLNKRRVRTPLATLNHYVETFHRLDQDGKRAGWIEPIFRGAPLPGRGVEVLNLLKVKHANPDLHLQLTPTTVNVILDYLTPPTDEHHFDELKIVKDMDETFADWTGNTRQTAGIEGIHITSIGREDQTEHSDGEDDDVSHEILIKLDIGTVHELQPQLQGVNSFIFASRIAQKTGVKLQASFGGGVARWIVRRPGTVDMQWKKGKGRGASMFRRLTLAPQELEGFLEESLD</sequence>
<dbReference type="AlphaFoldDB" id="A0A9P4LC54"/>
<dbReference type="EMBL" id="ML976615">
    <property type="protein sequence ID" value="KAF1849022.1"/>
    <property type="molecule type" value="Genomic_DNA"/>
</dbReference>
<comment type="caution">
    <text evidence="2">The sequence shown here is derived from an EMBL/GenBank/DDBJ whole genome shotgun (WGS) entry which is preliminary data.</text>
</comment>
<gene>
    <name evidence="2" type="ORF">K460DRAFT_404273</name>
</gene>
<dbReference type="PANTHER" id="PTHR42085">
    <property type="entry name" value="F-BOX DOMAIN-CONTAINING PROTEIN"/>
    <property type="match status" value="1"/>
</dbReference>
<feature type="region of interest" description="Disordered" evidence="1">
    <location>
        <begin position="224"/>
        <end position="265"/>
    </location>
</feature>
<protein>
    <submittedName>
        <fullName evidence="2">Uncharacterized protein</fullName>
    </submittedName>
</protein>
<name>A0A9P4LC54_9PLEO</name>